<dbReference type="Gene3D" id="3.50.4.10">
    <property type="entry name" value="Hepatocyte Growth Factor"/>
    <property type="match status" value="1"/>
</dbReference>
<organism evidence="2 3">
    <name type="scientific">Ancylostoma ceylanicum</name>
    <dbReference type="NCBI Taxonomy" id="53326"/>
    <lineage>
        <taxon>Eukaryota</taxon>
        <taxon>Metazoa</taxon>
        <taxon>Ecdysozoa</taxon>
        <taxon>Nematoda</taxon>
        <taxon>Chromadorea</taxon>
        <taxon>Rhabditida</taxon>
        <taxon>Rhabditina</taxon>
        <taxon>Rhabditomorpha</taxon>
        <taxon>Strongyloidea</taxon>
        <taxon>Ancylostomatidae</taxon>
        <taxon>Ancylostomatinae</taxon>
        <taxon>Ancylostoma</taxon>
    </lineage>
</organism>
<sequence length="100" mass="11482">MKDSTTGTEDDCLRTCYEDTECKYVTYVYDTAANSGLCSLYKKGTTELIAQGGTYELRRDEVLSNCKRKVIMSLSGYFFHIEYLKKIFLKEIGREASLFI</sequence>
<gene>
    <name evidence="2" type="primary">Acey_s0019.g3746</name>
    <name evidence="2" type="ORF">Y032_0019g3746</name>
</gene>
<comment type="caution">
    <text evidence="2">The sequence shown here is derived from an EMBL/GenBank/DDBJ whole genome shotgun (WGS) entry which is preliminary data.</text>
</comment>
<protein>
    <recommendedName>
        <fullName evidence="1">Apple domain-containing protein</fullName>
    </recommendedName>
</protein>
<dbReference type="Pfam" id="PF00024">
    <property type="entry name" value="PAN_1"/>
    <property type="match status" value="1"/>
</dbReference>
<reference evidence="3" key="1">
    <citation type="journal article" date="2015" name="Nat. Genet.">
        <title>The genome and transcriptome of the zoonotic hookworm Ancylostoma ceylanicum identify infection-specific gene families.</title>
        <authorList>
            <person name="Schwarz E.M."/>
            <person name="Hu Y."/>
            <person name="Antoshechkin I."/>
            <person name="Miller M.M."/>
            <person name="Sternberg P.W."/>
            <person name="Aroian R.V."/>
        </authorList>
    </citation>
    <scope>NUCLEOTIDE SEQUENCE</scope>
    <source>
        <strain evidence="3">HY135</strain>
    </source>
</reference>
<feature type="domain" description="Apple" evidence="1">
    <location>
        <begin position="5"/>
        <end position="47"/>
    </location>
</feature>
<dbReference type="AlphaFoldDB" id="A0A016V2R1"/>
<accession>A0A016V2R1</accession>
<evidence type="ECO:0000259" key="1">
    <source>
        <dbReference type="Pfam" id="PF00024"/>
    </source>
</evidence>
<evidence type="ECO:0000313" key="2">
    <source>
        <dbReference type="EMBL" id="EYC21312.1"/>
    </source>
</evidence>
<dbReference type="EMBL" id="JARK01001355">
    <property type="protein sequence ID" value="EYC21312.1"/>
    <property type="molecule type" value="Genomic_DNA"/>
</dbReference>
<dbReference type="Proteomes" id="UP000024635">
    <property type="component" value="Unassembled WGS sequence"/>
</dbReference>
<dbReference type="InterPro" id="IPR003609">
    <property type="entry name" value="Pan_app"/>
</dbReference>
<keyword evidence="3" id="KW-1185">Reference proteome</keyword>
<name>A0A016V2R1_9BILA</name>
<evidence type="ECO:0000313" key="3">
    <source>
        <dbReference type="Proteomes" id="UP000024635"/>
    </source>
</evidence>
<proteinExistence type="predicted"/>